<organism evidence="2 3">
    <name type="scientific">Grifola frondosa</name>
    <name type="common">Maitake</name>
    <name type="synonym">Polyporus frondosus</name>
    <dbReference type="NCBI Taxonomy" id="5627"/>
    <lineage>
        <taxon>Eukaryota</taxon>
        <taxon>Fungi</taxon>
        <taxon>Dikarya</taxon>
        <taxon>Basidiomycota</taxon>
        <taxon>Agaricomycotina</taxon>
        <taxon>Agaricomycetes</taxon>
        <taxon>Polyporales</taxon>
        <taxon>Grifolaceae</taxon>
        <taxon>Grifola</taxon>
    </lineage>
</organism>
<dbReference type="Proteomes" id="UP000092993">
    <property type="component" value="Unassembled WGS sequence"/>
</dbReference>
<evidence type="ECO:0000313" key="3">
    <source>
        <dbReference type="Proteomes" id="UP000092993"/>
    </source>
</evidence>
<evidence type="ECO:0000256" key="1">
    <source>
        <dbReference type="SAM" id="MobiDB-lite"/>
    </source>
</evidence>
<proteinExistence type="predicted"/>
<name>A0A1C7ML82_GRIFR</name>
<sequence length="341" mass="38655">MSLEDYPFYFHPAPSMDPLYPTTMLEEELDDWEVRVTAEPLDPKYIGLSTAWGRHDINSLYTAAALGQQTLVLTQEEYRKVFIHPGDTPSAPSKIIDPFFPPVSKPPCDSPARVNKRPCTEDLRVSKRPRTDASPISKRSSGSAPSDENTPQTRTRHPTKMHPQYQDIPNASERRLALLGAEPIGYERNPHHKYTCKINGCGKSIRPKIESIQKHLAKVHKHRPEGSECTVACPWVVHGTRCGKKMLSGDLGVHIALDHVDGYRYRCPFCVTFTHPLQSTVTAHFIEAHPERFHLFPLGMTSYPEDYQLPPPCLCPEKMRAFGEHKTRCRVKRLPPFMLAT</sequence>
<feature type="region of interest" description="Disordered" evidence="1">
    <location>
        <begin position="84"/>
        <end position="165"/>
    </location>
</feature>
<feature type="compositionally biased region" description="Polar residues" evidence="1">
    <location>
        <begin position="137"/>
        <end position="153"/>
    </location>
</feature>
<comment type="caution">
    <text evidence="2">The sequence shown here is derived from an EMBL/GenBank/DDBJ whole genome shotgun (WGS) entry which is preliminary data.</text>
</comment>
<keyword evidence="3" id="KW-1185">Reference proteome</keyword>
<dbReference type="EMBL" id="LUGG01000002">
    <property type="protein sequence ID" value="OBZ77186.1"/>
    <property type="molecule type" value="Genomic_DNA"/>
</dbReference>
<reference evidence="2 3" key="1">
    <citation type="submission" date="2016-03" db="EMBL/GenBank/DDBJ databases">
        <title>Whole genome sequencing of Grifola frondosa 9006-11.</title>
        <authorList>
            <person name="Min B."/>
            <person name="Park H."/>
            <person name="Kim J.-G."/>
            <person name="Cho H."/>
            <person name="Oh Y.-L."/>
            <person name="Kong W.-S."/>
            <person name="Choi I.-G."/>
        </authorList>
    </citation>
    <scope>NUCLEOTIDE SEQUENCE [LARGE SCALE GENOMIC DNA]</scope>
    <source>
        <strain evidence="2 3">9006-11</strain>
    </source>
</reference>
<accession>A0A1C7ML82</accession>
<gene>
    <name evidence="2" type="ORF">A0H81_01832</name>
</gene>
<feature type="compositionally biased region" description="Basic and acidic residues" evidence="1">
    <location>
        <begin position="118"/>
        <end position="131"/>
    </location>
</feature>
<evidence type="ECO:0000313" key="2">
    <source>
        <dbReference type="EMBL" id="OBZ77186.1"/>
    </source>
</evidence>
<dbReference type="AlphaFoldDB" id="A0A1C7ML82"/>
<protein>
    <submittedName>
        <fullName evidence="2">Uncharacterized protein</fullName>
    </submittedName>
</protein>
<feature type="compositionally biased region" description="Pro residues" evidence="1">
    <location>
        <begin position="99"/>
        <end position="109"/>
    </location>
</feature>